<dbReference type="GO" id="GO:0004930">
    <property type="term" value="F:G protein-coupled receptor activity"/>
    <property type="evidence" value="ECO:0007669"/>
    <property type="project" value="InterPro"/>
</dbReference>
<feature type="transmembrane region" description="Helical" evidence="6">
    <location>
        <begin position="24"/>
        <end position="45"/>
    </location>
</feature>
<organism evidence="8">
    <name type="scientific">Caenorhabditis brenneri</name>
    <name type="common">Nematode worm</name>
    <dbReference type="NCBI Taxonomy" id="135651"/>
    <lineage>
        <taxon>Eukaryota</taxon>
        <taxon>Metazoa</taxon>
        <taxon>Ecdysozoa</taxon>
        <taxon>Nematoda</taxon>
        <taxon>Chromadorea</taxon>
        <taxon>Rhabditida</taxon>
        <taxon>Rhabditina</taxon>
        <taxon>Rhabditomorpha</taxon>
        <taxon>Rhabditoidea</taxon>
        <taxon>Rhabditidae</taxon>
        <taxon>Peloderinae</taxon>
        <taxon>Caenorhabditis</taxon>
    </lineage>
</organism>
<dbReference type="GO" id="GO:0004984">
    <property type="term" value="F:olfactory receptor activity"/>
    <property type="evidence" value="ECO:0007669"/>
    <property type="project" value="TreeGrafter"/>
</dbReference>
<dbReference type="PANTHER" id="PTHR31357:SF5">
    <property type="entry name" value="SERPENTINE RECEPTOR CLASS ALPHA-1-RELATED"/>
    <property type="match status" value="1"/>
</dbReference>
<keyword evidence="4 6" id="KW-0472">Membrane</keyword>
<comment type="subcellular location">
    <subcellularLocation>
        <location evidence="1">Membrane</location>
        <topology evidence="1">Multi-pass membrane protein</topology>
    </subcellularLocation>
</comment>
<dbReference type="AlphaFoldDB" id="G0N3W4"/>
<evidence type="ECO:0000256" key="2">
    <source>
        <dbReference type="ARBA" id="ARBA00022692"/>
    </source>
</evidence>
<evidence type="ECO:0000256" key="1">
    <source>
        <dbReference type="ARBA" id="ARBA00004141"/>
    </source>
</evidence>
<dbReference type="InParanoid" id="G0N3W4"/>
<evidence type="ECO:0000256" key="4">
    <source>
        <dbReference type="ARBA" id="ARBA00023136"/>
    </source>
</evidence>
<dbReference type="Proteomes" id="UP000008068">
    <property type="component" value="Unassembled WGS sequence"/>
</dbReference>
<dbReference type="OrthoDB" id="5871866at2759"/>
<dbReference type="eggNOG" id="ENOG502TFQ7">
    <property type="taxonomic scope" value="Eukaryota"/>
</dbReference>
<dbReference type="Pfam" id="PF02117">
    <property type="entry name" value="7TM_GPCR_Sra"/>
    <property type="match status" value="1"/>
</dbReference>
<feature type="transmembrane region" description="Helical" evidence="6">
    <location>
        <begin position="273"/>
        <end position="293"/>
    </location>
</feature>
<proteinExistence type="inferred from homology"/>
<name>G0N3W4_CAEBE</name>
<evidence type="ECO:0000313" key="8">
    <source>
        <dbReference type="Proteomes" id="UP000008068"/>
    </source>
</evidence>
<keyword evidence="8" id="KW-1185">Reference proteome</keyword>
<evidence type="ECO:0000256" key="3">
    <source>
        <dbReference type="ARBA" id="ARBA00022989"/>
    </source>
</evidence>
<dbReference type="HOGENOM" id="CLU_048025_0_1_1"/>
<dbReference type="GO" id="GO:0016020">
    <property type="term" value="C:membrane"/>
    <property type="evidence" value="ECO:0007669"/>
    <property type="project" value="UniProtKB-SubCell"/>
</dbReference>
<dbReference type="InterPro" id="IPR000344">
    <property type="entry name" value="7TM_GPCR_serpentine_rcpt_Sra"/>
</dbReference>
<evidence type="ECO:0000313" key="7">
    <source>
        <dbReference type="EMBL" id="EGT51839.1"/>
    </source>
</evidence>
<dbReference type="InterPro" id="IPR051080">
    <property type="entry name" value="Nematode_rcpt-like_serp_alpha"/>
</dbReference>
<feature type="transmembrane region" description="Helical" evidence="6">
    <location>
        <begin position="236"/>
        <end position="261"/>
    </location>
</feature>
<feature type="transmembrane region" description="Helical" evidence="6">
    <location>
        <begin position="186"/>
        <end position="209"/>
    </location>
</feature>
<feature type="transmembrane region" description="Helical" evidence="6">
    <location>
        <begin position="140"/>
        <end position="162"/>
    </location>
</feature>
<keyword evidence="2 6" id="KW-0812">Transmembrane</keyword>
<protein>
    <submittedName>
        <fullName evidence="7">Uncharacterized protein</fullName>
    </submittedName>
</protein>
<reference evidence="8" key="1">
    <citation type="submission" date="2011-07" db="EMBL/GenBank/DDBJ databases">
        <authorList>
            <consortium name="Caenorhabditis brenneri Sequencing and Analysis Consortium"/>
            <person name="Wilson R.K."/>
        </authorList>
    </citation>
    <scope>NUCLEOTIDE SEQUENCE [LARGE SCALE GENOMIC DNA]</scope>
    <source>
        <strain evidence="8">PB2801</strain>
    </source>
</reference>
<evidence type="ECO:0000256" key="5">
    <source>
        <dbReference type="ARBA" id="ARBA00037994"/>
    </source>
</evidence>
<dbReference type="PANTHER" id="PTHR31357">
    <property type="entry name" value="SERPENTINE RECEPTOR CLASS ALPHA-10"/>
    <property type="match status" value="1"/>
</dbReference>
<sequence length="329" mass="37942">MNTSCASTADLEKLSSWHLVICQFVYLTAGLVTFISSFSAIEMVWRKTIFQKSTKCLIFLNLFYANIHQISYGIEAFQLLYKHFYMIHEPCKILQRDIDCAPYFSFIFAEVTGMFLCQTGLVVERACATFLKTFEKNKSLIISFIISLFVLALSACTGPFLLSDDPLTGYSFSCVSFPKTSFHKTYPFFITCNVVTLFNLVTTVSIMQYNKKEEYATRFKVGARFRKREAIESTETVCFLALSQFILLFFYCGSVIIILCIKTYMSIANFSSWSIWVYSVPFIAMMFPLLLIYRIRTTRANRVLIIKSFAESKPTQDDHIKQMKQTWGE</sequence>
<keyword evidence="3 6" id="KW-1133">Transmembrane helix</keyword>
<dbReference type="EMBL" id="GL379835">
    <property type="protein sequence ID" value="EGT51839.1"/>
    <property type="molecule type" value="Genomic_DNA"/>
</dbReference>
<accession>G0N3W4</accession>
<evidence type="ECO:0000256" key="6">
    <source>
        <dbReference type="SAM" id="Phobius"/>
    </source>
</evidence>
<gene>
    <name evidence="7" type="ORF">CAEBREN_23544</name>
</gene>
<dbReference type="PRINTS" id="PR00697">
    <property type="entry name" value="TMPROTEINSRA"/>
</dbReference>
<comment type="similarity">
    <text evidence="5">Belongs to the nematode receptor-like protein sra family.</text>
</comment>